<evidence type="ECO:0008006" key="7">
    <source>
        <dbReference type="Google" id="ProtNLM"/>
    </source>
</evidence>
<evidence type="ECO:0000259" key="4">
    <source>
        <dbReference type="PROSITE" id="PS51082"/>
    </source>
</evidence>
<evidence type="ECO:0000256" key="1">
    <source>
        <dbReference type="ARBA" id="ARBA00022553"/>
    </source>
</evidence>
<dbReference type="PANTHER" id="PTHR11202:SF36">
    <property type="entry name" value="ACTIN NUCLEATION-PROMOTING FACTOR WASL"/>
    <property type="match status" value="1"/>
</dbReference>
<feature type="compositionally biased region" description="Basic and acidic residues" evidence="2">
    <location>
        <begin position="390"/>
        <end position="400"/>
    </location>
</feature>
<evidence type="ECO:0000313" key="6">
    <source>
        <dbReference type="Proteomes" id="UP000309340"/>
    </source>
</evidence>
<feature type="compositionally biased region" description="Low complexity" evidence="2">
    <location>
        <begin position="201"/>
        <end position="217"/>
    </location>
</feature>
<dbReference type="SMART" id="SM00461">
    <property type="entry name" value="WH1"/>
    <property type="match status" value="1"/>
</dbReference>
<dbReference type="STRING" id="329884.A0A4U0X856"/>
<dbReference type="InterPro" id="IPR000697">
    <property type="entry name" value="WH1/EVH1_dom"/>
</dbReference>
<dbReference type="FunFam" id="2.30.29.30:FF:000281">
    <property type="entry name" value="Actin associated protein"/>
    <property type="match status" value="1"/>
</dbReference>
<evidence type="ECO:0000256" key="2">
    <source>
        <dbReference type="SAM" id="MobiDB-lite"/>
    </source>
</evidence>
<protein>
    <recommendedName>
        <fullName evidence="7">WH1 domain-containing protein</fullName>
    </recommendedName>
</protein>
<feature type="compositionally biased region" description="Pro residues" evidence="2">
    <location>
        <begin position="301"/>
        <end position="311"/>
    </location>
</feature>
<reference evidence="5 6" key="1">
    <citation type="submission" date="2017-03" db="EMBL/GenBank/DDBJ databases">
        <title>Genomes of endolithic fungi from Antarctica.</title>
        <authorList>
            <person name="Coleine C."/>
            <person name="Masonjones S."/>
            <person name="Stajich J.E."/>
        </authorList>
    </citation>
    <scope>NUCLEOTIDE SEQUENCE [LARGE SCALE GENOMIC DNA]</scope>
    <source>
        <strain evidence="5 6">CCFEE 5184</strain>
    </source>
</reference>
<keyword evidence="6" id="KW-1185">Reference proteome</keyword>
<feature type="compositionally biased region" description="Polar residues" evidence="2">
    <location>
        <begin position="281"/>
        <end position="298"/>
    </location>
</feature>
<sequence length="449" mass="46662">MPSILSDDDKQTVKRTVPKANNKIHAVAVAKLYISLPHHPKWTPTGLQGAAVLANDLVGNTFWLKLVDVSPSNRGVLWDQEIYDTFQYNQDRTFFHSFEGEECLFGLSFADEKEARQFKKKMEEREKNASKATRAKPFAAGPAQTGYGGQQATQSVGGGGGKSHGRFGGLFSSHKHGSGSQQGPAQSIIPPRGVEIQSQYGSAQASPGPSRPASSSGIDLSDPDVQAVLQDLLQMGITEDQVEENAGFIKSYLEQKKATSAADAEKKERANRAPPPPPPTTNIANLSPQNTGSSSGDSNVGPPPPPRPPKTPMEEESHAPPAAPPRFGVPPPFEGKRITSGPPPTPARGGVPPPPPPRDSSHAAAASAATAAPGRGGLLADIQRGARLKKVNDQEKRDRSAALVPGGEAAPVTAGGGGGGKSGGGDGGGLANALADALAARKSKVSHSE</sequence>
<feature type="region of interest" description="Disordered" evidence="2">
    <location>
        <begin position="120"/>
        <end position="223"/>
    </location>
</feature>
<evidence type="ECO:0000313" key="5">
    <source>
        <dbReference type="EMBL" id="TKA72744.1"/>
    </source>
</evidence>
<dbReference type="Gene3D" id="2.30.29.30">
    <property type="entry name" value="Pleckstrin-homology domain (PH domain)/Phosphotyrosine-binding domain (PTB)"/>
    <property type="match status" value="1"/>
</dbReference>
<dbReference type="PROSITE" id="PS51082">
    <property type="entry name" value="WH2"/>
    <property type="match status" value="1"/>
</dbReference>
<feature type="compositionally biased region" description="Basic and acidic residues" evidence="2">
    <location>
        <begin position="120"/>
        <end position="129"/>
    </location>
</feature>
<dbReference type="InterPro" id="IPR003124">
    <property type="entry name" value="WH2_dom"/>
</dbReference>
<feature type="compositionally biased region" description="Pro residues" evidence="2">
    <location>
        <begin position="321"/>
        <end position="333"/>
    </location>
</feature>
<dbReference type="AlphaFoldDB" id="A0A4U0X856"/>
<comment type="caution">
    <text evidence="5">The sequence shown here is derived from an EMBL/GenBank/DDBJ whole genome shotgun (WGS) entry which is preliminary data.</text>
</comment>
<gene>
    <name evidence="5" type="ORF">B0A55_09953</name>
</gene>
<evidence type="ECO:0000259" key="3">
    <source>
        <dbReference type="PROSITE" id="PS50229"/>
    </source>
</evidence>
<dbReference type="Pfam" id="PF02205">
    <property type="entry name" value="WH2"/>
    <property type="match status" value="1"/>
</dbReference>
<dbReference type="SUPFAM" id="SSF50729">
    <property type="entry name" value="PH domain-like"/>
    <property type="match status" value="1"/>
</dbReference>
<feature type="compositionally biased region" description="Low complexity" evidence="2">
    <location>
        <begin position="139"/>
        <end position="155"/>
    </location>
</feature>
<feature type="compositionally biased region" description="Basic and acidic residues" evidence="2">
    <location>
        <begin position="256"/>
        <end position="271"/>
    </location>
</feature>
<feature type="region of interest" description="Disordered" evidence="2">
    <location>
        <begin position="256"/>
        <end position="431"/>
    </location>
</feature>
<dbReference type="PROSITE" id="PS50229">
    <property type="entry name" value="WH1"/>
    <property type="match status" value="1"/>
</dbReference>
<feature type="compositionally biased region" description="Gly residues" evidence="2">
    <location>
        <begin position="156"/>
        <end position="168"/>
    </location>
</feature>
<feature type="domain" description="WH2" evidence="4">
    <location>
        <begin position="374"/>
        <end position="391"/>
    </location>
</feature>
<dbReference type="GO" id="GO:0071933">
    <property type="term" value="F:Arp2/3 complex binding"/>
    <property type="evidence" value="ECO:0007669"/>
    <property type="project" value="UniProtKB-ARBA"/>
</dbReference>
<feature type="domain" description="WH1" evidence="3">
    <location>
        <begin position="17"/>
        <end position="129"/>
    </location>
</feature>
<dbReference type="GO" id="GO:0045010">
    <property type="term" value="P:actin nucleation"/>
    <property type="evidence" value="ECO:0007669"/>
    <property type="project" value="UniProtKB-ARBA"/>
</dbReference>
<dbReference type="PANTHER" id="PTHR11202">
    <property type="entry name" value="SPROUTY-RELATED, EVH1 DOMAIN-CONTAINING PROTEIN FAMILY MEMBER"/>
    <property type="match status" value="1"/>
</dbReference>
<dbReference type="InterPro" id="IPR033927">
    <property type="entry name" value="WASPfam_EVH1"/>
</dbReference>
<feature type="compositionally biased region" description="Gly residues" evidence="2">
    <location>
        <begin position="414"/>
        <end position="430"/>
    </location>
</feature>
<name>A0A4U0X856_9PEZI</name>
<dbReference type="Proteomes" id="UP000309340">
    <property type="component" value="Unassembled WGS sequence"/>
</dbReference>
<dbReference type="GO" id="GO:0003779">
    <property type="term" value="F:actin binding"/>
    <property type="evidence" value="ECO:0007669"/>
    <property type="project" value="InterPro"/>
</dbReference>
<organism evidence="5 6">
    <name type="scientific">Friedmanniomyces simplex</name>
    <dbReference type="NCBI Taxonomy" id="329884"/>
    <lineage>
        <taxon>Eukaryota</taxon>
        <taxon>Fungi</taxon>
        <taxon>Dikarya</taxon>
        <taxon>Ascomycota</taxon>
        <taxon>Pezizomycotina</taxon>
        <taxon>Dothideomycetes</taxon>
        <taxon>Dothideomycetidae</taxon>
        <taxon>Mycosphaerellales</taxon>
        <taxon>Teratosphaeriaceae</taxon>
        <taxon>Friedmanniomyces</taxon>
    </lineage>
</organism>
<dbReference type="OrthoDB" id="8963340at2759"/>
<keyword evidence="1" id="KW-0597">Phosphoprotein</keyword>
<dbReference type="InterPro" id="IPR011993">
    <property type="entry name" value="PH-like_dom_sf"/>
</dbReference>
<feature type="compositionally biased region" description="Low complexity" evidence="2">
    <location>
        <begin position="362"/>
        <end position="373"/>
    </location>
</feature>
<feature type="compositionally biased region" description="Pro residues" evidence="2">
    <location>
        <begin position="341"/>
        <end position="358"/>
    </location>
</feature>
<dbReference type="Pfam" id="PF00568">
    <property type="entry name" value="WH1"/>
    <property type="match status" value="1"/>
</dbReference>
<dbReference type="EMBL" id="NAJQ01000295">
    <property type="protein sequence ID" value="TKA72744.1"/>
    <property type="molecule type" value="Genomic_DNA"/>
</dbReference>
<dbReference type="CDD" id="cd01205">
    <property type="entry name" value="EVH1_WASP-like"/>
    <property type="match status" value="1"/>
</dbReference>
<accession>A0A4U0X856</accession>
<dbReference type="GO" id="GO:0030479">
    <property type="term" value="C:actin cortical patch"/>
    <property type="evidence" value="ECO:0007669"/>
    <property type="project" value="UniProtKB-ARBA"/>
</dbReference>
<proteinExistence type="predicted"/>